<name>A0ABW3CST2_9ACTN</name>
<reference evidence="2" key="1">
    <citation type="journal article" date="2019" name="Int. J. Syst. Evol. Microbiol.">
        <title>The Global Catalogue of Microorganisms (GCM) 10K type strain sequencing project: providing services to taxonomists for standard genome sequencing and annotation.</title>
        <authorList>
            <consortium name="The Broad Institute Genomics Platform"/>
            <consortium name="The Broad Institute Genome Sequencing Center for Infectious Disease"/>
            <person name="Wu L."/>
            <person name="Ma J."/>
        </authorList>
    </citation>
    <scope>NUCLEOTIDE SEQUENCE [LARGE SCALE GENOMIC DNA]</scope>
    <source>
        <strain evidence="2">JCM 31696</strain>
    </source>
</reference>
<evidence type="ECO:0000313" key="1">
    <source>
        <dbReference type="EMBL" id="MFD0857260.1"/>
    </source>
</evidence>
<organism evidence="1 2">
    <name type="scientific">Actinomadura adrarensis</name>
    <dbReference type="NCBI Taxonomy" id="1819600"/>
    <lineage>
        <taxon>Bacteria</taxon>
        <taxon>Bacillati</taxon>
        <taxon>Actinomycetota</taxon>
        <taxon>Actinomycetes</taxon>
        <taxon>Streptosporangiales</taxon>
        <taxon>Thermomonosporaceae</taxon>
        <taxon>Actinomadura</taxon>
    </lineage>
</organism>
<comment type="caution">
    <text evidence="1">The sequence shown here is derived from an EMBL/GenBank/DDBJ whole genome shotgun (WGS) entry which is preliminary data.</text>
</comment>
<evidence type="ECO:0000313" key="2">
    <source>
        <dbReference type="Proteomes" id="UP001597083"/>
    </source>
</evidence>
<dbReference type="Proteomes" id="UP001597083">
    <property type="component" value="Unassembled WGS sequence"/>
</dbReference>
<sequence>MPRLPGDGDPHQIQLLRAEAARRGVAIHIVVDLIHVIEYCWRGARCLHAADDPAAEERVASWALGLLAGNTDQVISDMKTRAPLYPPTGATGWRPPSAT</sequence>
<dbReference type="EMBL" id="JBHTIR010004393">
    <property type="protein sequence ID" value="MFD0857260.1"/>
    <property type="molecule type" value="Genomic_DNA"/>
</dbReference>
<gene>
    <name evidence="1" type="ORF">ACFQ07_33965</name>
</gene>
<proteinExistence type="predicted"/>
<protein>
    <submittedName>
        <fullName evidence="1">Uncharacterized protein</fullName>
    </submittedName>
</protein>
<keyword evidence="2" id="KW-1185">Reference proteome</keyword>
<accession>A0ABW3CST2</accession>